<dbReference type="EMBL" id="HBFQ01029153">
    <property type="protein sequence ID" value="CAD8846168.1"/>
    <property type="molecule type" value="Transcribed_RNA"/>
</dbReference>
<name>A0A7S1F6I8_NOCSC</name>
<gene>
    <name evidence="2" type="ORF">NSCI0253_LOCUS20518</name>
</gene>
<feature type="region of interest" description="Disordered" evidence="1">
    <location>
        <begin position="202"/>
        <end position="243"/>
    </location>
</feature>
<evidence type="ECO:0000313" key="2">
    <source>
        <dbReference type="EMBL" id="CAD8846168.1"/>
    </source>
</evidence>
<feature type="region of interest" description="Disordered" evidence="1">
    <location>
        <begin position="357"/>
        <end position="400"/>
    </location>
</feature>
<sequence length="456" mass="51641">MPVQCRRRVSEQEARHRWSRLSYEQRLESTRFDDPVLVQRIRDSLQELFGKQRMMREWGILLDTTDPFESSSLLTTAFEFTWMIGRSSSQPDVVMVNPGQMPVMAVKAPMLTNNSLFDTFREVLPDFMKPSGRVPLPRARWKEFWASEPSSICAMERQLAKLMEQAMWAMGADPIYAFQTSDADPHELEEWASDIVRFEPWMEGETQKEEKKKLKKKKKKTGKRTPVNPLEPTAEEMEPETPCDDAVEGEAHHGLFDNSVEEVCNQSTQPPCDTKDTLLSPSVEEEWCVREIVDEEYPICLNTQRERCYLPPLTMPPVGRLETNPPELICYIWNQVSQWTPRDFDADCDVSECSPSCGANQSCPLSRTTAPPSPLASSSTGVTARGQWMRAPSTGTVESDSSNWSVVVRNTFLDVSRSGFSTPPPPRCSRSLSPSVLRSLAVQEDPLASFSLDVAD</sequence>
<feature type="compositionally biased region" description="Basic residues" evidence="1">
    <location>
        <begin position="213"/>
        <end position="223"/>
    </location>
</feature>
<protein>
    <submittedName>
        <fullName evidence="2">Uncharacterized protein</fullName>
    </submittedName>
</protein>
<proteinExistence type="predicted"/>
<feature type="compositionally biased region" description="Acidic residues" evidence="1">
    <location>
        <begin position="233"/>
        <end position="243"/>
    </location>
</feature>
<feature type="compositionally biased region" description="Low complexity" evidence="1">
    <location>
        <begin position="366"/>
        <end position="380"/>
    </location>
</feature>
<organism evidence="2">
    <name type="scientific">Noctiluca scintillans</name>
    <name type="common">Sea sparkle</name>
    <name type="synonym">Red tide dinoflagellate</name>
    <dbReference type="NCBI Taxonomy" id="2966"/>
    <lineage>
        <taxon>Eukaryota</taxon>
        <taxon>Sar</taxon>
        <taxon>Alveolata</taxon>
        <taxon>Dinophyceae</taxon>
        <taxon>Noctilucales</taxon>
        <taxon>Noctilucaceae</taxon>
        <taxon>Noctiluca</taxon>
    </lineage>
</organism>
<dbReference type="AlphaFoldDB" id="A0A7S1F6I8"/>
<evidence type="ECO:0000256" key="1">
    <source>
        <dbReference type="SAM" id="MobiDB-lite"/>
    </source>
</evidence>
<accession>A0A7S1F6I8</accession>
<reference evidence="2" key="1">
    <citation type="submission" date="2021-01" db="EMBL/GenBank/DDBJ databases">
        <authorList>
            <person name="Corre E."/>
            <person name="Pelletier E."/>
            <person name="Niang G."/>
            <person name="Scheremetjew M."/>
            <person name="Finn R."/>
            <person name="Kale V."/>
            <person name="Holt S."/>
            <person name="Cochrane G."/>
            <person name="Meng A."/>
            <person name="Brown T."/>
            <person name="Cohen L."/>
        </authorList>
    </citation>
    <scope>NUCLEOTIDE SEQUENCE</scope>
</reference>